<dbReference type="OrthoDB" id="6504129at2759"/>
<dbReference type="Proteomes" id="UP000821853">
    <property type="component" value="Chromosome 2"/>
</dbReference>
<accession>A0A9J6FUW7</accession>
<feature type="chain" id="PRO_5039887152" description="Tick transposon" evidence="3">
    <location>
        <begin position="20"/>
        <end position="342"/>
    </location>
</feature>
<dbReference type="OMA" id="CTEIPCE"/>
<evidence type="ECO:0000256" key="1">
    <source>
        <dbReference type="ARBA" id="ARBA00001968"/>
    </source>
</evidence>
<dbReference type="GO" id="GO:0046872">
    <property type="term" value="F:metal ion binding"/>
    <property type="evidence" value="ECO:0007669"/>
    <property type="project" value="UniProtKB-KW"/>
</dbReference>
<evidence type="ECO:0000256" key="2">
    <source>
        <dbReference type="ARBA" id="ARBA00022723"/>
    </source>
</evidence>
<dbReference type="InterPro" id="IPR027806">
    <property type="entry name" value="HARBI1_dom"/>
</dbReference>
<keyword evidence="7" id="KW-1185">Reference proteome</keyword>
<keyword evidence="2" id="KW-0479">Metal-binding</keyword>
<gene>
    <name evidence="6" type="ORF">HPB48_021924</name>
</gene>
<dbReference type="Pfam" id="PF13613">
    <property type="entry name" value="HTH_Tnp_4"/>
    <property type="match status" value="1"/>
</dbReference>
<comment type="cofactor">
    <cofactor evidence="1">
        <name>a divalent metal cation</name>
        <dbReference type="ChEBI" id="CHEBI:60240"/>
    </cofactor>
</comment>
<evidence type="ECO:0000313" key="6">
    <source>
        <dbReference type="EMBL" id="KAH9367042.1"/>
    </source>
</evidence>
<name>A0A9J6FUW7_HAELO</name>
<dbReference type="EMBL" id="JABSTR010000004">
    <property type="protein sequence ID" value="KAH9367042.1"/>
    <property type="molecule type" value="Genomic_DNA"/>
</dbReference>
<feature type="signal peptide" evidence="3">
    <location>
        <begin position="1"/>
        <end position="19"/>
    </location>
</feature>
<dbReference type="VEuPathDB" id="VectorBase:HLOH_046554"/>
<feature type="domain" description="Transposase Helix-turn-helix" evidence="5">
    <location>
        <begin position="89"/>
        <end position="130"/>
    </location>
</feature>
<keyword evidence="3" id="KW-0732">Signal</keyword>
<evidence type="ECO:0000313" key="7">
    <source>
        <dbReference type="Proteomes" id="UP000821853"/>
    </source>
</evidence>
<dbReference type="PANTHER" id="PTHR23080">
    <property type="entry name" value="THAP DOMAIN PROTEIN"/>
    <property type="match status" value="1"/>
</dbReference>
<dbReference type="AlphaFoldDB" id="A0A9J6FUW7"/>
<organism evidence="6 7">
    <name type="scientific">Haemaphysalis longicornis</name>
    <name type="common">Bush tick</name>
    <dbReference type="NCBI Taxonomy" id="44386"/>
    <lineage>
        <taxon>Eukaryota</taxon>
        <taxon>Metazoa</taxon>
        <taxon>Ecdysozoa</taxon>
        <taxon>Arthropoda</taxon>
        <taxon>Chelicerata</taxon>
        <taxon>Arachnida</taxon>
        <taxon>Acari</taxon>
        <taxon>Parasitiformes</taxon>
        <taxon>Ixodida</taxon>
        <taxon>Ixodoidea</taxon>
        <taxon>Ixodidae</taxon>
        <taxon>Haemaphysalinae</taxon>
        <taxon>Haemaphysalis</taxon>
    </lineage>
</organism>
<evidence type="ECO:0000259" key="4">
    <source>
        <dbReference type="Pfam" id="PF13359"/>
    </source>
</evidence>
<dbReference type="PANTHER" id="PTHR23080:SF141">
    <property type="entry name" value="TRANSPOSASE HELIX-TURN-HELIX DOMAIN-CONTAINING PROTEIN"/>
    <property type="match status" value="1"/>
</dbReference>
<comment type="caution">
    <text evidence="6">The sequence shown here is derived from an EMBL/GenBank/DDBJ whole genome shotgun (WGS) entry which is preliminary data.</text>
</comment>
<reference evidence="6 7" key="1">
    <citation type="journal article" date="2020" name="Cell">
        <title>Large-Scale Comparative Analyses of Tick Genomes Elucidate Their Genetic Diversity and Vector Capacities.</title>
        <authorList>
            <consortium name="Tick Genome and Microbiome Consortium (TIGMIC)"/>
            <person name="Jia N."/>
            <person name="Wang J."/>
            <person name="Shi W."/>
            <person name="Du L."/>
            <person name="Sun Y."/>
            <person name="Zhan W."/>
            <person name="Jiang J.F."/>
            <person name="Wang Q."/>
            <person name="Zhang B."/>
            <person name="Ji P."/>
            <person name="Bell-Sakyi L."/>
            <person name="Cui X.M."/>
            <person name="Yuan T.T."/>
            <person name="Jiang B.G."/>
            <person name="Yang W.F."/>
            <person name="Lam T.T."/>
            <person name="Chang Q.C."/>
            <person name="Ding S.J."/>
            <person name="Wang X.J."/>
            <person name="Zhu J.G."/>
            <person name="Ruan X.D."/>
            <person name="Zhao L."/>
            <person name="Wei J.T."/>
            <person name="Ye R.Z."/>
            <person name="Que T.C."/>
            <person name="Du C.H."/>
            <person name="Zhou Y.H."/>
            <person name="Cheng J.X."/>
            <person name="Dai P.F."/>
            <person name="Guo W.B."/>
            <person name="Han X.H."/>
            <person name="Huang E.J."/>
            <person name="Li L.F."/>
            <person name="Wei W."/>
            <person name="Gao Y.C."/>
            <person name="Liu J.Z."/>
            <person name="Shao H.Z."/>
            <person name="Wang X."/>
            <person name="Wang C.C."/>
            <person name="Yang T.C."/>
            <person name="Huo Q.B."/>
            <person name="Li W."/>
            <person name="Chen H.Y."/>
            <person name="Chen S.E."/>
            <person name="Zhou L.G."/>
            <person name="Ni X.B."/>
            <person name="Tian J.H."/>
            <person name="Sheng Y."/>
            <person name="Liu T."/>
            <person name="Pan Y.S."/>
            <person name="Xia L.Y."/>
            <person name="Li J."/>
            <person name="Zhao F."/>
            <person name="Cao W.C."/>
        </authorList>
    </citation>
    <scope>NUCLEOTIDE SEQUENCE [LARGE SCALE GENOMIC DNA]</scope>
    <source>
        <strain evidence="6">HaeL-2018</strain>
    </source>
</reference>
<dbReference type="Pfam" id="PF13359">
    <property type="entry name" value="DDE_Tnp_4"/>
    <property type="match status" value="1"/>
</dbReference>
<feature type="domain" description="DDE Tnp4" evidence="4">
    <location>
        <begin position="164"/>
        <end position="323"/>
    </location>
</feature>
<dbReference type="InterPro" id="IPR027805">
    <property type="entry name" value="Transposase_HTH_dom"/>
</dbReference>
<evidence type="ECO:0000256" key="3">
    <source>
        <dbReference type="SAM" id="SignalP"/>
    </source>
</evidence>
<sequence>MQLAGLVFLFSLGPPESQTSVKDAALQVNTLDLFPTGKNQTISISKIRNQRDLTIISGISCFELFYNITELYTDMRLAKTKRSFCINNDDAVLLCFVKLYHNISFCLLGVLFGVHRTTASKIFKESIVVLSGILKHAVFSPTKDAITANMTVYFKDHAETRVVLDCTEINIEKAKDLKSRLLTYSHYKKTYTAKVLVGETPGGLISYVSPAYGGKASDSYIVKHTGMLDLCEPHKDAVMVDKGFLIQELCDEKHLKLIRPPFLKEPQLSTADAVANQSIARARVHVERAIQRMKAFKILQSRFDLDMLPYIDSIITVIVGVTNLSKPLFSDKRFLFSNSDAE</sequence>
<proteinExistence type="predicted"/>
<evidence type="ECO:0008006" key="8">
    <source>
        <dbReference type="Google" id="ProtNLM"/>
    </source>
</evidence>
<evidence type="ECO:0000259" key="5">
    <source>
        <dbReference type="Pfam" id="PF13613"/>
    </source>
</evidence>
<protein>
    <recommendedName>
        <fullName evidence="8">Tick transposon</fullName>
    </recommendedName>
</protein>